<keyword evidence="3" id="KW-1185">Reference proteome</keyword>
<proteinExistence type="predicted"/>
<accession>A0A061IW64</accession>
<dbReference type="SUPFAM" id="SSF54427">
    <property type="entry name" value="NTF2-like"/>
    <property type="match status" value="1"/>
</dbReference>
<reference evidence="2 3" key="1">
    <citation type="submission" date="2013-07" db="EMBL/GenBank/DDBJ databases">
        <authorList>
            <person name="Stoco P.H."/>
            <person name="Wagner G."/>
            <person name="Gerber A."/>
            <person name="Zaha A."/>
            <person name="Thompson C."/>
            <person name="Bartholomeu D.C."/>
            <person name="Luckemeyer D.D."/>
            <person name="Bahia D."/>
            <person name="Loreto E."/>
            <person name="Prestes E.B."/>
            <person name="Lima F.M."/>
            <person name="Rodrigues-Luiz G."/>
            <person name="Vallejo G.A."/>
            <person name="Filho J.F."/>
            <person name="Monteiro K.M."/>
            <person name="Tyler K.M."/>
            <person name="de Almeida L.G."/>
            <person name="Ortiz M.F."/>
            <person name="Siervo M.A."/>
            <person name="de Moraes M.H."/>
            <person name="Cunha O.L."/>
            <person name="Mendonca-Neto R."/>
            <person name="Silva R."/>
            <person name="Teixeira S.M."/>
            <person name="Murta S.M."/>
            <person name="Sincero T.C."/>
            <person name="Mendes T.A."/>
            <person name="Urmenyi T.P."/>
            <person name="Silva V.G."/>
            <person name="da Rocha W.D."/>
            <person name="Andersson B."/>
            <person name="Romanha A.J."/>
            <person name="Steindel M."/>
            <person name="de Vasconcelos A.T."/>
            <person name="Grisard E.C."/>
        </authorList>
    </citation>
    <scope>NUCLEOTIDE SEQUENCE [LARGE SCALE GENOMIC DNA]</scope>
    <source>
        <strain evidence="2 3">SC58</strain>
    </source>
</reference>
<dbReference type="OrthoDB" id="251680at2759"/>
<feature type="compositionally biased region" description="Low complexity" evidence="1">
    <location>
        <begin position="203"/>
        <end position="217"/>
    </location>
</feature>
<gene>
    <name evidence="2" type="ORF">TRSC58_05993</name>
</gene>
<comment type="caution">
    <text evidence="2">The sequence shown here is derived from an EMBL/GenBank/DDBJ whole genome shotgun (WGS) entry which is preliminary data.</text>
</comment>
<dbReference type="EMBL" id="AUPL01005993">
    <property type="protein sequence ID" value="ESL06335.1"/>
    <property type="molecule type" value="Genomic_DNA"/>
</dbReference>
<feature type="compositionally biased region" description="Low complexity" evidence="1">
    <location>
        <begin position="186"/>
        <end position="195"/>
    </location>
</feature>
<evidence type="ECO:0000313" key="3">
    <source>
        <dbReference type="Proteomes" id="UP000031737"/>
    </source>
</evidence>
<evidence type="ECO:0008006" key="4">
    <source>
        <dbReference type="Google" id="ProtNLM"/>
    </source>
</evidence>
<evidence type="ECO:0000313" key="2">
    <source>
        <dbReference type="EMBL" id="ESL06335.1"/>
    </source>
</evidence>
<dbReference type="AlphaFoldDB" id="A0A061IW64"/>
<dbReference type="Proteomes" id="UP000031737">
    <property type="component" value="Unassembled WGS sequence"/>
</dbReference>
<feature type="compositionally biased region" description="Basic and acidic residues" evidence="1">
    <location>
        <begin position="132"/>
        <end position="151"/>
    </location>
</feature>
<organism evidence="2 3">
    <name type="scientific">Trypanosoma rangeli SC58</name>
    <dbReference type="NCBI Taxonomy" id="429131"/>
    <lineage>
        <taxon>Eukaryota</taxon>
        <taxon>Discoba</taxon>
        <taxon>Euglenozoa</taxon>
        <taxon>Kinetoplastea</taxon>
        <taxon>Metakinetoplastina</taxon>
        <taxon>Trypanosomatida</taxon>
        <taxon>Trypanosomatidae</taxon>
        <taxon>Trypanosoma</taxon>
        <taxon>Herpetosoma</taxon>
    </lineage>
</organism>
<dbReference type="Gene3D" id="3.10.450.50">
    <property type="match status" value="1"/>
</dbReference>
<protein>
    <recommendedName>
        <fullName evidence="4">RNA-binding protein 42 (RNA-binding motif protein 42)</fullName>
    </recommendedName>
</protein>
<feature type="compositionally biased region" description="Basic and acidic residues" evidence="1">
    <location>
        <begin position="235"/>
        <end position="250"/>
    </location>
</feature>
<feature type="compositionally biased region" description="Basic and acidic residues" evidence="1">
    <location>
        <begin position="170"/>
        <end position="184"/>
    </location>
</feature>
<evidence type="ECO:0000256" key="1">
    <source>
        <dbReference type="SAM" id="MobiDB-lite"/>
    </source>
</evidence>
<name>A0A061IW64_TRYRA</name>
<dbReference type="InterPro" id="IPR032710">
    <property type="entry name" value="NTF2-like_dom_sf"/>
</dbReference>
<sequence length="261" mass="28496">MPTPQEVACQFIPAFFERLASNPADVAEMYDSNSSLTIVDFVYGTTEVRNGDVPRAVEQWSQILQGCEMCVESYSAVPLYGGVSVYVTMFADSKTTRHYFQFVNILEPYNTGAYGSEAYFIRHQILMRLGSAEKEQPEPEVKPQPELKLEVSSEPVEATVTPACPSAVEEEGKKEQSEPKKDVTMEVPEAAAAATSEEKAAADEPAAAAPVRRQPAATLSKPMSWASLASAQPRGEQRQPLRVLSGERRMPIATGGQVAYP</sequence>
<dbReference type="VEuPathDB" id="TriTrypDB:TRSC58_05993"/>
<feature type="region of interest" description="Disordered" evidence="1">
    <location>
        <begin position="132"/>
        <end position="261"/>
    </location>
</feature>